<keyword evidence="1 4" id="KW-0808">Transferase</keyword>
<accession>K6W622</accession>
<feature type="domain" description="N-acetyltransferase" evidence="3">
    <location>
        <begin position="27"/>
        <end position="186"/>
    </location>
</feature>
<dbReference type="Gene3D" id="3.40.630.30">
    <property type="match status" value="1"/>
</dbReference>
<dbReference type="RefSeq" id="WP_006331074.1">
    <property type="nucleotide sequence ID" value="NZ_BAHC01000053.1"/>
</dbReference>
<dbReference type="InterPro" id="IPR050832">
    <property type="entry name" value="Bact_Acetyltransf"/>
</dbReference>
<evidence type="ECO:0000259" key="3">
    <source>
        <dbReference type="PROSITE" id="PS51186"/>
    </source>
</evidence>
<proteinExistence type="predicted"/>
<keyword evidence="2" id="KW-0012">Acyltransferase</keyword>
<dbReference type="STRING" id="1108045.GORHZ_053_00040"/>
<dbReference type="Proteomes" id="UP000008363">
    <property type="component" value="Unassembled WGS sequence"/>
</dbReference>
<evidence type="ECO:0000313" key="5">
    <source>
        <dbReference type="Proteomes" id="UP000008363"/>
    </source>
</evidence>
<dbReference type="InterPro" id="IPR016181">
    <property type="entry name" value="Acyl_CoA_acyltransferase"/>
</dbReference>
<dbReference type="InterPro" id="IPR000182">
    <property type="entry name" value="GNAT_dom"/>
</dbReference>
<name>K6W622_9ACTN</name>
<comment type="caution">
    <text evidence="4">The sequence shown here is derived from an EMBL/GenBank/DDBJ whole genome shotgun (WGS) entry which is preliminary data.</text>
</comment>
<organism evidence="4 5">
    <name type="scientific">Gordonia rhizosphera NBRC 16068</name>
    <dbReference type="NCBI Taxonomy" id="1108045"/>
    <lineage>
        <taxon>Bacteria</taxon>
        <taxon>Bacillati</taxon>
        <taxon>Actinomycetota</taxon>
        <taxon>Actinomycetes</taxon>
        <taxon>Mycobacteriales</taxon>
        <taxon>Gordoniaceae</taxon>
        <taxon>Gordonia</taxon>
    </lineage>
</organism>
<reference evidence="4 5" key="1">
    <citation type="submission" date="2012-08" db="EMBL/GenBank/DDBJ databases">
        <title>Whole genome shotgun sequence of Gordonia rhizosphera NBRC 16068.</title>
        <authorList>
            <person name="Takarada H."/>
            <person name="Isaki S."/>
            <person name="Hosoyama A."/>
            <person name="Tsuchikane K."/>
            <person name="Katsumata H."/>
            <person name="Baba S."/>
            <person name="Ohji S."/>
            <person name="Yamazaki S."/>
            <person name="Fujita N."/>
        </authorList>
    </citation>
    <scope>NUCLEOTIDE SEQUENCE [LARGE SCALE GENOMIC DNA]</scope>
    <source>
        <strain evidence="4 5">NBRC 16068</strain>
    </source>
</reference>
<dbReference type="EMBL" id="BAHC01000053">
    <property type="protein sequence ID" value="GAB89151.1"/>
    <property type="molecule type" value="Genomic_DNA"/>
</dbReference>
<dbReference type="PROSITE" id="PS51186">
    <property type="entry name" value="GNAT"/>
    <property type="match status" value="1"/>
</dbReference>
<dbReference type="GO" id="GO:0016747">
    <property type="term" value="F:acyltransferase activity, transferring groups other than amino-acyl groups"/>
    <property type="evidence" value="ECO:0007669"/>
    <property type="project" value="InterPro"/>
</dbReference>
<gene>
    <name evidence="4" type="ORF">GORHZ_053_00040</name>
</gene>
<dbReference type="AlphaFoldDB" id="K6W622"/>
<sequence length="186" mass="20212">MPATELIEVVGDPRHAPSVAEVAAATFPLACPPHSTAQDIAAFIEANLAPDDFVRHIVSDQSDVLVARERIDGPIIGYCLVHHTAPTHPDVAAVITERPVSEVSKMYVLPDHHAQGRSGAPSHAMMRAAIDCARRRGSAMVWLGVNQENVRAQRFYTKMGFARVGVKTFDLNGSIEHDYILAQTLV</sequence>
<evidence type="ECO:0000313" key="4">
    <source>
        <dbReference type="EMBL" id="GAB89151.1"/>
    </source>
</evidence>
<dbReference type="PANTHER" id="PTHR43877">
    <property type="entry name" value="AMINOALKYLPHOSPHONATE N-ACETYLTRANSFERASE-RELATED-RELATED"/>
    <property type="match status" value="1"/>
</dbReference>
<protein>
    <submittedName>
        <fullName evidence="4">Putative acetyltransferase</fullName>
    </submittedName>
</protein>
<keyword evidence="5" id="KW-1185">Reference proteome</keyword>
<dbReference type="CDD" id="cd04301">
    <property type="entry name" value="NAT_SF"/>
    <property type="match status" value="1"/>
</dbReference>
<evidence type="ECO:0000256" key="2">
    <source>
        <dbReference type="ARBA" id="ARBA00023315"/>
    </source>
</evidence>
<dbReference type="SUPFAM" id="SSF55729">
    <property type="entry name" value="Acyl-CoA N-acyltransferases (Nat)"/>
    <property type="match status" value="1"/>
</dbReference>
<evidence type="ECO:0000256" key="1">
    <source>
        <dbReference type="ARBA" id="ARBA00022679"/>
    </source>
</evidence>
<dbReference type="PANTHER" id="PTHR43877:SF1">
    <property type="entry name" value="ACETYLTRANSFERASE"/>
    <property type="match status" value="1"/>
</dbReference>
<dbReference type="Pfam" id="PF00583">
    <property type="entry name" value="Acetyltransf_1"/>
    <property type="match status" value="1"/>
</dbReference>
<dbReference type="eggNOG" id="COG0456">
    <property type="taxonomic scope" value="Bacteria"/>
</dbReference>